<name>A0ABT4UIH9_9BACT</name>
<dbReference type="RefSeq" id="WP_407030972.1">
    <property type="nucleotide sequence ID" value="NZ_JAQGEF010000007.1"/>
</dbReference>
<dbReference type="PANTHER" id="PTHR47053">
    <property type="entry name" value="MUREIN DD-ENDOPEPTIDASE MEPH-RELATED"/>
    <property type="match status" value="1"/>
</dbReference>
<protein>
    <submittedName>
        <fullName evidence="6">C40 family peptidase</fullName>
    </submittedName>
</protein>
<dbReference type="Proteomes" id="UP001210231">
    <property type="component" value="Unassembled WGS sequence"/>
</dbReference>
<dbReference type="PANTHER" id="PTHR47053:SF1">
    <property type="entry name" value="MUREIN DD-ENDOPEPTIDASE MEPH-RELATED"/>
    <property type="match status" value="1"/>
</dbReference>
<evidence type="ECO:0000256" key="1">
    <source>
        <dbReference type="ARBA" id="ARBA00007074"/>
    </source>
</evidence>
<accession>A0ABT4UIH9</accession>
<dbReference type="Pfam" id="PF18348">
    <property type="entry name" value="SH3_16"/>
    <property type="match status" value="1"/>
</dbReference>
<evidence type="ECO:0000256" key="3">
    <source>
        <dbReference type="ARBA" id="ARBA00022801"/>
    </source>
</evidence>
<dbReference type="Pfam" id="PF00877">
    <property type="entry name" value="NLPC_P60"/>
    <property type="match status" value="1"/>
</dbReference>
<evidence type="ECO:0000313" key="7">
    <source>
        <dbReference type="Proteomes" id="UP001210231"/>
    </source>
</evidence>
<feature type="domain" description="NlpC/P60" evidence="5">
    <location>
        <begin position="127"/>
        <end position="255"/>
    </location>
</feature>
<dbReference type="InterPro" id="IPR041382">
    <property type="entry name" value="SH3_16"/>
</dbReference>
<dbReference type="InterPro" id="IPR038765">
    <property type="entry name" value="Papain-like_cys_pep_sf"/>
</dbReference>
<dbReference type="Gene3D" id="3.90.1720.10">
    <property type="entry name" value="endopeptidase domain like (from Nostoc punctiforme)"/>
    <property type="match status" value="1"/>
</dbReference>
<keyword evidence="2" id="KW-0645">Protease</keyword>
<comment type="similarity">
    <text evidence="1">Belongs to the peptidase C40 family.</text>
</comment>
<dbReference type="PROSITE" id="PS51935">
    <property type="entry name" value="NLPC_P60"/>
    <property type="match status" value="1"/>
</dbReference>
<keyword evidence="4" id="KW-0788">Thiol protease</keyword>
<evidence type="ECO:0000259" key="5">
    <source>
        <dbReference type="PROSITE" id="PS51935"/>
    </source>
</evidence>
<reference evidence="6 7" key="1">
    <citation type="submission" date="2022-12" db="EMBL/GenBank/DDBJ databases">
        <title>Chitinophagaceae gen. sp. nov., a new member of the family Chitinophagaceae, isolated from soil in a chemical factory.</title>
        <authorList>
            <person name="Ke Z."/>
        </authorList>
    </citation>
    <scope>NUCLEOTIDE SEQUENCE [LARGE SCALE GENOMIC DNA]</scope>
    <source>
        <strain evidence="6 7">LY-5</strain>
    </source>
</reference>
<sequence length="255" mass="28594">MPFITIVPVAPLRTGSSHKTEMVNQLLFGEILESIEVEGDFTRVVTAYEQYEGWVQTRQIAEISHEELNALTFEYVYTHSAELLINEESVIVPHAANIPVGIHSPVVKIGNYSIMHLQNPGGDILPEERREVLLSLSRMYYGTAYLWGGKCVYGTDCSGYVQQLYKLIGIKLPRDAYQQAEEGVLVVFLEEAKPGDLAFFDNDNGRITHVGMLLGNGKIIHASADVHIDDIDNQGIIHSLTGERTHQLRVIKRYL</sequence>
<dbReference type="Gene3D" id="2.30.30.40">
    <property type="entry name" value="SH3 Domains"/>
    <property type="match status" value="1"/>
</dbReference>
<organism evidence="6 7">
    <name type="scientific">Polluticaenibacter yanchengensis</name>
    <dbReference type="NCBI Taxonomy" id="3014562"/>
    <lineage>
        <taxon>Bacteria</taxon>
        <taxon>Pseudomonadati</taxon>
        <taxon>Bacteroidota</taxon>
        <taxon>Chitinophagia</taxon>
        <taxon>Chitinophagales</taxon>
        <taxon>Chitinophagaceae</taxon>
        <taxon>Polluticaenibacter</taxon>
    </lineage>
</organism>
<dbReference type="EMBL" id="JAQGEF010000007">
    <property type="protein sequence ID" value="MDA3614646.1"/>
    <property type="molecule type" value="Genomic_DNA"/>
</dbReference>
<dbReference type="SUPFAM" id="SSF54001">
    <property type="entry name" value="Cysteine proteinases"/>
    <property type="match status" value="1"/>
</dbReference>
<keyword evidence="7" id="KW-1185">Reference proteome</keyword>
<evidence type="ECO:0000256" key="2">
    <source>
        <dbReference type="ARBA" id="ARBA00022670"/>
    </source>
</evidence>
<comment type="caution">
    <text evidence="6">The sequence shown here is derived from an EMBL/GenBank/DDBJ whole genome shotgun (WGS) entry which is preliminary data.</text>
</comment>
<keyword evidence="3" id="KW-0378">Hydrolase</keyword>
<evidence type="ECO:0000256" key="4">
    <source>
        <dbReference type="ARBA" id="ARBA00022807"/>
    </source>
</evidence>
<proteinExistence type="inferred from homology"/>
<dbReference type="InterPro" id="IPR000064">
    <property type="entry name" value="NLP_P60_dom"/>
</dbReference>
<gene>
    <name evidence="6" type="ORF">O3P16_07490</name>
</gene>
<dbReference type="InterPro" id="IPR051202">
    <property type="entry name" value="Peptidase_C40"/>
</dbReference>
<evidence type="ECO:0000313" key="6">
    <source>
        <dbReference type="EMBL" id="MDA3614646.1"/>
    </source>
</evidence>